<dbReference type="RefSeq" id="WP_010904072.1">
    <property type="nucleotide sequence ID" value="NZ_VRYN01000008.1"/>
</dbReference>
<dbReference type="EMBL" id="CP038632">
    <property type="protein sequence ID" value="QCC45991.1"/>
    <property type="molecule type" value="Genomic_DNA"/>
</dbReference>
<evidence type="ECO:0000313" key="1">
    <source>
        <dbReference type="EMBL" id="QCC45991.1"/>
    </source>
</evidence>
<evidence type="ECO:0000313" key="2">
    <source>
        <dbReference type="EMBL" id="TYO75033.1"/>
    </source>
</evidence>
<name>A0A4D6GWX1_HALS9</name>
<reference evidence="2 4" key="2">
    <citation type="submission" date="2019-07" db="EMBL/GenBank/DDBJ databases">
        <title>Genomic Encyclopedia of Archaeal and Bacterial Type Strains, Phase II (KMG-II): from individual species to whole genera.</title>
        <authorList>
            <person name="Goeker M."/>
        </authorList>
    </citation>
    <scope>NUCLEOTIDE SEQUENCE [LARGE SCALE GENOMIC DNA]</scope>
    <source>
        <strain evidence="2 4">DSM 3754</strain>
    </source>
</reference>
<organism evidence="1 3">
    <name type="scientific">Halobacterium salinarum (strain ATCC 33171 / DSM 3754 / JCM 8978 / NBRC 102687 / NCIMB 764 / 91-R6)</name>
    <dbReference type="NCBI Taxonomy" id="2597657"/>
    <lineage>
        <taxon>Archaea</taxon>
        <taxon>Methanobacteriati</taxon>
        <taxon>Methanobacteriota</taxon>
        <taxon>Stenosarchaea group</taxon>
        <taxon>Halobacteria</taxon>
        <taxon>Halobacteriales</taxon>
        <taxon>Halobacteriaceae</taxon>
        <taxon>Halobacterium</taxon>
    </lineage>
</organism>
<dbReference type="GeneID" id="301811873"/>
<dbReference type="Proteomes" id="UP000323075">
    <property type="component" value="Unassembled WGS sequence"/>
</dbReference>
<dbReference type="AlphaFoldDB" id="A0A4D6GWX1"/>
<sequence length="50" mass="5860">MPEIDLNEETVNRLDNLRVDDESYDEITNELINIYEAEELTLSFAGDRLE</sequence>
<gene>
    <name evidence="2" type="ORF">APQ99_02163</name>
    <name evidence="1" type="ORF">HBSAL_12035</name>
</gene>
<proteinExistence type="predicted"/>
<geneLocation type="plasmid" evidence="1">
    <name>pHSAL1</name>
</geneLocation>
<keyword evidence="1" id="KW-0614">Plasmid</keyword>
<dbReference type="EMBL" id="VRYN01000008">
    <property type="protein sequence ID" value="TYO75033.1"/>
    <property type="molecule type" value="Genomic_DNA"/>
</dbReference>
<dbReference type="InterPro" id="IPR055979">
    <property type="entry name" value="DUF7557"/>
</dbReference>
<evidence type="ECO:0000313" key="4">
    <source>
        <dbReference type="Proteomes" id="UP000323075"/>
    </source>
</evidence>
<evidence type="ECO:0000313" key="3">
    <source>
        <dbReference type="Proteomes" id="UP000296216"/>
    </source>
</evidence>
<protein>
    <submittedName>
        <fullName evidence="1">Uncharacterized protein</fullName>
    </submittedName>
</protein>
<dbReference type="Proteomes" id="UP000296216">
    <property type="component" value="Plasmid pHSAL1"/>
</dbReference>
<accession>A0A4D6GWX1</accession>
<geneLocation type="plasmid" evidence="3">
    <name>phsal1</name>
</geneLocation>
<reference evidence="1 3" key="1">
    <citation type="journal article" date="2019" name="Microbiol. Resour. Announc.">
        <title>The Genome Sequence of the Halobacterium salinarum Type Strain Is Closely Related to That of Laboratory Strains NRC-1 and R1.</title>
        <authorList>
            <person name="Pfeiffer F."/>
            <person name="Marchfelder A."/>
            <person name="Habermann B."/>
            <person name="Dyall-Smith M.L."/>
        </authorList>
    </citation>
    <scope>NUCLEOTIDE SEQUENCE [LARGE SCALE GENOMIC DNA]</scope>
    <source>
        <strain evidence="1">91-R6</strain>
        <strain evidence="3">ATCC 33171 / DSM 3754 / JCM 8978 / NBRC 102687 / NCIMB 764 / 91-R6</strain>
        <plasmid evidence="3">phsal1</plasmid>
    </source>
</reference>
<dbReference type="Pfam" id="PF24434">
    <property type="entry name" value="DUF7557"/>
    <property type="match status" value="1"/>
</dbReference>
<reference evidence="1" key="3">
    <citation type="journal article" name="MicrobiologyOpen">
        <title>Whole-genome comparison between the type strain of Halobacterium salinarum (DSM 3754(T)) and the laboratory strains R1 and NRC-1.</title>
        <authorList>
            <person name="Pfeiffer F."/>
            <person name="Losensky G."/>
            <person name="Marchfelder A."/>
            <person name="Habermann B."/>
            <person name="Dyall-Smith M."/>
        </authorList>
    </citation>
    <scope>NUCLEOTIDE SEQUENCE</scope>
    <source>
        <strain evidence="1">91-R6</strain>
    </source>
</reference>